<feature type="repeat" description="ANK" evidence="3">
    <location>
        <begin position="175"/>
        <end position="202"/>
    </location>
</feature>
<dbReference type="GO" id="GO:0004672">
    <property type="term" value="F:protein kinase activity"/>
    <property type="evidence" value="ECO:0007669"/>
    <property type="project" value="InterPro"/>
</dbReference>
<dbReference type="PROSITE" id="PS50297">
    <property type="entry name" value="ANK_REP_REGION"/>
    <property type="match status" value="11"/>
</dbReference>
<name>A0A067BTP9_SAPPC</name>
<dbReference type="Pfam" id="PF00023">
    <property type="entry name" value="Ank"/>
    <property type="match status" value="2"/>
</dbReference>
<dbReference type="Proteomes" id="UP000030745">
    <property type="component" value="Unassembled WGS sequence"/>
</dbReference>
<dbReference type="InterPro" id="IPR036770">
    <property type="entry name" value="Ankyrin_rpt-contain_sf"/>
</dbReference>
<evidence type="ECO:0000313" key="6">
    <source>
        <dbReference type="Proteomes" id="UP000030745"/>
    </source>
</evidence>
<feature type="repeat" description="ANK" evidence="3">
    <location>
        <begin position="71"/>
        <end position="103"/>
    </location>
</feature>
<feature type="repeat" description="ANK" evidence="3">
    <location>
        <begin position="580"/>
        <end position="612"/>
    </location>
</feature>
<dbReference type="OMA" id="CATNGME"/>
<feature type="repeat" description="ANK" evidence="3">
    <location>
        <begin position="203"/>
        <end position="224"/>
    </location>
</feature>
<keyword evidence="1" id="KW-0677">Repeat</keyword>
<dbReference type="KEGG" id="spar:SPRG_14518"/>
<dbReference type="PROSITE" id="PS50088">
    <property type="entry name" value="ANK_REPEAT"/>
    <property type="match status" value="12"/>
</dbReference>
<accession>A0A067BTP9</accession>
<dbReference type="OrthoDB" id="194358at2759"/>
<gene>
    <name evidence="5" type="ORF">SPRG_14518</name>
</gene>
<dbReference type="AlphaFoldDB" id="A0A067BTP9"/>
<proteinExistence type="predicted"/>
<sequence>MGEDAKAVALVDAVHAGDTTRVAALLRGHADANARNQLGELPLFEAVRRGRHDMVRLLLDAGAKPDLPSRTGATALLAAADAGDVDLVRQLVRARANVNFRHSSGVTAIILATQRGSEDSVVVLINAGADVRSRTWAGVTPILAAAEQGNVAIARRLLDAGANILDVDQDCYGVLHYAAKEGHVEMLDVLVASGAAVDAVSVTGATPLHCACVMGHALVVDALLTETYPYADETGATPLCEAAANGHTEVARELVRAGAMMLERAKVAARSLAKLQEVGIGCYSIVFKDTHCGQDVAVKVYRKAHLSTAIIRDKIQVLKDNPSPYIVRLLATADAESDAPQLIFEYMDGGNLTSYLEKLALGKYVPVVYDPIEILWVVANALNDLHAKNVVHRDINTDNILLSSKYYIKVADLGAAKKESTNMTTGAGTSKWRAPEVLTSGSGYGKAADIYSFGILLQTLYPNPLHASAEWAQALAADCTAIDPTHRPTATKLVEILQLQMRHSQLVVSLPAFLHDQKVGPPAIDVIPINPTVVARKLGPSPSTLKTGETGLIIATCLGHCDIVSVLLARGANVNAAQIFGHTPLHLAIKKNNKEALDVLLRANANVNAVTNKKNTPLHYATKSRLDAVVALLIAHGADVNGRNNDNESALQVACRIRFVAAVPILLTHGADVNTKHNGLSPLWDAIMSNCSDLAAALLTSSEININEQDELGNSLLHLAVMKHNTTIARLLVGAKVDVDVVDAETKPCTSSCFRRPTTYTIFVLIRILNLTSL</sequence>
<keyword evidence="6" id="KW-1185">Reference proteome</keyword>
<feature type="repeat" description="ANK" evidence="3">
    <location>
        <begin position="712"/>
        <end position="744"/>
    </location>
</feature>
<dbReference type="PANTHER" id="PTHR24171:SF10">
    <property type="entry name" value="ANKYRIN REPEAT DOMAIN-CONTAINING PROTEIN 29-LIKE"/>
    <property type="match status" value="1"/>
</dbReference>
<evidence type="ECO:0000256" key="2">
    <source>
        <dbReference type="ARBA" id="ARBA00023043"/>
    </source>
</evidence>
<dbReference type="SMART" id="SM00248">
    <property type="entry name" value="ANK"/>
    <property type="match status" value="13"/>
</dbReference>
<feature type="repeat" description="ANK" evidence="3">
    <location>
        <begin position="38"/>
        <end position="70"/>
    </location>
</feature>
<dbReference type="Gene3D" id="1.10.510.10">
    <property type="entry name" value="Transferase(Phosphotransferase) domain 1"/>
    <property type="match status" value="1"/>
</dbReference>
<dbReference type="Pfam" id="PF12796">
    <property type="entry name" value="Ank_2"/>
    <property type="match status" value="4"/>
</dbReference>
<dbReference type="InterPro" id="IPR000719">
    <property type="entry name" value="Prot_kinase_dom"/>
</dbReference>
<keyword evidence="2 3" id="KW-0040">ANK repeat</keyword>
<evidence type="ECO:0000256" key="1">
    <source>
        <dbReference type="ARBA" id="ARBA00022737"/>
    </source>
</evidence>
<feature type="repeat" description="ANK" evidence="3">
    <location>
        <begin position="646"/>
        <end position="678"/>
    </location>
</feature>
<dbReference type="InterPro" id="IPR002110">
    <property type="entry name" value="Ankyrin_rpt"/>
</dbReference>
<organism evidence="5 6">
    <name type="scientific">Saprolegnia parasitica (strain CBS 223.65)</name>
    <dbReference type="NCBI Taxonomy" id="695850"/>
    <lineage>
        <taxon>Eukaryota</taxon>
        <taxon>Sar</taxon>
        <taxon>Stramenopiles</taxon>
        <taxon>Oomycota</taxon>
        <taxon>Saprolegniomycetes</taxon>
        <taxon>Saprolegniales</taxon>
        <taxon>Saprolegniaceae</taxon>
        <taxon>Saprolegnia</taxon>
    </lineage>
</organism>
<feature type="domain" description="Protein kinase" evidence="4">
    <location>
        <begin position="272"/>
        <end position="506"/>
    </location>
</feature>
<feature type="repeat" description="ANK" evidence="3">
    <location>
        <begin position="137"/>
        <end position="169"/>
    </location>
</feature>
<evidence type="ECO:0000259" key="4">
    <source>
        <dbReference type="PROSITE" id="PS50011"/>
    </source>
</evidence>
<dbReference type="PROSITE" id="PS50011">
    <property type="entry name" value="PROTEIN_KINASE_DOM"/>
    <property type="match status" value="1"/>
</dbReference>
<dbReference type="RefSeq" id="XP_012209119.1">
    <property type="nucleotide sequence ID" value="XM_012353729.1"/>
</dbReference>
<dbReference type="SUPFAM" id="SSF48403">
    <property type="entry name" value="Ankyrin repeat"/>
    <property type="match status" value="2"/>
</dbReference>
<dbReference type="Pfam" id="PF00069">
    <property type="entry name" value="Pkinase"/>
    <property type="match status" value="1"/>
</dbReference>
<feature type="repeat" description="ANK" evidence="3">
    <location>
        <begin position="613"/>
        <end position="645"/>
    </location>
</feature>
<dbReference type="GO" id="GO:0005524">
    <property type="term" value="F:ATP binding"/>
    <property type="evidence" value="ECO:0007669"/>
    <property type="project" value="InterPro"/>
</dbReference>
<dbReference type="GeneID" id="24136318"/>
<evidence type="ECO:0000313" key="5">
    <source>
        <dbReference type="EMBL" id="KDO20170.1"/>
    </source>
</evidence>
<dbReference type="VEuPathDB" id="FungiDB:SPRG_14518"/>
<dbReference type="InterPro" id="IPR011009">
    <property type="entry name" value="Kinase-like_dom_sf"/>
</dbReference>
<feature type="repeat" description="ANK" evidence="3">
    <location>
        <begin position="547"/>
        <end position="579"/>
    </location>
</feature>
<evidence type="ECO:0000256" key="3">
    <source>
        <dbReference type="PROSITE-ProRule" id="PRU00023"/>
    </source>
</evidence>
<reference evidence="5 6" key="1">
    <citation type="journal article" date="2013" name="PLoS Genet.">
        <title>Distinctive expansion of potential virulence genes in the genome of the oomycete fish pathogen Saprolegnia parasitica.</title>
        <authorList>
            <person name="Jiang R.H."/>
            <person name="de Bruijn I."/>
            <person name="Haas B.J."/>
            <person name="Belmonte R."/>
            <person name="Lobach L."/>
            <person name="Christie J."/>
            <person name="van den Ackerveken G."/>
            <person name="Bottin A."/>
            <person name="Bulone V."/>
            <person name="Diaz-Moreno S.M."/>
            <person name="Dumas B."/>
            <person name="Fan L."/>
            <person name="Gaulin E."/>
            <person name="Govers F."/>
            <person name="Grenville-Briggs L.J."/>
            <person name="Horner N.R."/>
            <person name="Levin J.Z."/>
            <person name="Mammella M."/>
            <person name="Meijer H.J."/>
            <person name="Morris P."/>
            <person name="Nusbaum C."/>
            <person name="Oome S."/>
            <person name="Phillips A.J."/>
            <person name="van Rooyen D."/>
            <person name="Rzeszutek E."/>
            <person name="Saraiva M."/>
            <person name="Secombes C.J."/>
            <person name="Seidl M.F."/>
            <person name="Snel B."/>
            <person name="Stassen J.H."/>
            <person name="Sykes S."/>
            <person name="Tripathy S."/>
            <person name="van den Berg H."/>
            <person name="Vega-Arreguin J.C."/>
            <person name="Wawra S."/>
            <person name="Young S.K."/>
            <person name="Zeng Q."/>
            <person name="Dieguez-Uribeondo J."/>
            <person name="Russ C."/>
            <person name="Tyler B.M."/>
            <person name="van West P."/>
        </authorList>
    </citation>
    <scope>NUCLEOTIDE SEQUENCE [LARGE SCALE GENOMIC DNA]</scope>
    <source>
        <strain evidence="5 6">CBS 223.65</strain>
    </source>
</reference>
<keyword evidence="5" id="KW-0418">Kinase</keyword>
<dbReference type="STRING" id="695850.A0A067BTP9"/>
<dbReference type="EMBL" id="KK583321">
    <property type="protein sequence ID" value="KDO20170.1"/>
    <property type="molecule type" value="Genomic_DNA"/>
</dbReference>
<dbReference type="PRINTS" id="PR01415">
    <property type="entry name" value="ANKYRIN"/>
</dbReference>
<keyword evidence="5" id="KW-0808">Transferase</keyword>
<feature type="repeat" description="ANK" evidence="3">
    <location>
        <begin position="104"/>
        <end position="136"/>
    </location>
</feature>
<dbReference type="Gene3D" id="1.25.40.20">
    <property type="entry name" value="Ankyrin repeat-containing domain"/>
    <property type="match status" value="6"/>
</dbReference>
<dbReference type="SUPFAM" id="SSF56112">
    <property type="entry name" value="Protein kinase-like (PK-like)"/>
    <property type="match status" value="1"/>
</dbReference>
<dbReference type="PANTHER" id="PTHR24171">
    <property type="entry name" value="ANKYRIN REPEAT DOMAIN-CONTAINING PROTEIN 39-RELATED"/>
    <property type="match status" value="1"/>
</dbReference>
<protein>
    <submittedName>
        <fullName evidence="5">TKL protein kinase</fullName>
    </submittedName>
</protein>
<feature type="repeat" description="ANK" evidence="3">
    <location>
        <begin position="234"/>
        <end position="266"/>
    </location>
</feature>